<protein>
    <submittedName>
        <fullName evidence="1">Uncharacterized protein</fullName>
    </submittedName>
</protein>
<evidence type="ECO:0000313" key="1">
    <source>
        <dbReference type="EMBL" id="MCH92732.1"/>
    </source>
</evidence>
<organism evidence="1 2">
    <name type="scientific">Trifolium medium</name>
    <dbReference type="NCBI Taxonomy" id="97028"/>
    <lineage>
        <taxon>Eukaryota</taxon>
        <taxon>Viridiplantae</taxon>
        <taxon>Streptophyta</taxon>
        <taxon>Embryophyta</taxon>
        <taxon>Tracheophyta</taxon>
        <taxon>Spermatophyta</taxon>
        <taxon>Magnoliopsida</taxon>
        <taxon>eudicotyledons</taxon>
        <taxon>Gunneridae</taxon>
        <taxon>Pentapetalae</taxon>
        <taxon>rosids</taxon>
        <taxon>fabids</taxon>
        <taxon>Fabales</taxon>
        <taxon>Fabaceae</taxon>
        <taxon>Papilionoideae</taxon>
        <taxon>50 kb inversion clade</taxon>
        <taxon>NPAAA clade</taxon>
        <taxon>Hologalegina</taxon>
        <taxon>IRL clade</taxon>
        <taxon>Trifolieae</taxon>
        <taxon>Trifolium</taxon>
    </lineage>
</organism>
<keyword evidence="2" id="KW-1185">Reference proteome</keyword>
<reference evidence="1 2" key="1">
    <citation type="journal article" date="2018" name="Front. Plant Sci.">
        <title>Red Clover (Trifolium pratense) and Zigzag Clover (T. medium) - A Picture of Genomic Similarities and Differences.</title>
        <authorList>
            <person name="Dluhosova J."/>
            <person name="Istvanek J."/>
            <person name="Nedelnik J."/>
            <person name="Repkova J."/>
        </authorList>
    </citation>
    <scope>NUCLEOTIDE SEQUENCE [LARGE SCALE GENOMIC DNA]</scope>
    <source>
        <strain evidence="2">cv. 10/8</strain>
        <tissue evidence="1">Leaf</tissue>
    </source>
</reference>
<gene>
    <name evidence="1" type="ORF">A2U01_0013675</name>
</gene>
<dbReference type="Proteomes" id="UP000265520">
    <property type="component" value="Unassembled WGS sequence"/>
</dbReference>
<accession>A0A392MZH0</accession>
<sequence length="130" mass="14304">MTRPSSLSKMRPAPLPLLLEDPSVNTVQLVHGFMFPGVSSAKKSANTCAFSAFCGSKDVEFGQLHGPLSHPSCQTWPEQYMFQRAKAIFSIFWYLSSGPESTFDMKYTGLWFVPTSLTSTALTASVETAR</sequence>
<dbReference type="AlphaFoldDB" id="A0A392MZH0"/>
<dbReference type="EMBL" id="LXQA010023315">
    <property type="protein sequence ID" value="MCH92732.1"/>
    <property type="molecule type" value="Genomic_DNA"/>
</dbReference>
<name>A0A392MZH0_9FABA</name>
<evidence type="ECO:0000313" key="2">
    <source>
        <dbReference type="Proteomes" id="UP000265520"/>
    </source>
</evidence>
<proteinExistence type="predicted"/>
<comment type="caution">
    <text evidence="1">The sequence shown here is derived from an EMBL/GenBank/DDBJ whole genome shotgun (WGS) entry which is preliminary data.</text>
</comment>